<sequence>MNLLRAVLAAALLSLCAPGCGPAAPKERSLDEAAARLALAEALDSWKAGRPHSDPSEEEPALRVADEDWLAGARLLDYRILSGDHVVGATLACPVALVLAGPDGRRVERQVTYAVATDPAPSVIRQD</sequence>
<protein>
    <recommendedName>
        <fullName evidence="4">Lipoprotein</fullName>
    </recommendedName>
</protein>
<dbReference type="AlphaFoldDB" id="A0A432MID7"/>
<feature type="signal peptide" evidence="1">
    <location>
        <begin position="1"/>
        <end position="23"/>
    </location>
</feature>
<accession>A0A432MID7</accession>
<dbReference type="EMBL" id="RYZH01000025">
    <property type="protein sequence ID" value="RUL87123.1"/>
    <property type="molecule type" value="Genomic_DNA"/>
</dbReference>
<feature type="chain" id="PRO_5019256007" description="Lipoprotein" evidence="1">
    <location>
        <begin position="24"/>
        <end position="127"/>
    </location>
</feature>
<comment type="caution">
    <text evidence="2">The sequence shown here is derived from an EMBL/GenBank/DDBJ whole genome shotgun (WGS) entry which is preliminary data.</text>
</comment>
<organism evidence="2 3">
    <name type="scientific">Tautonia sociabilis</name>
    <dbReference type="NCBI Taxonomy" id="2080755"/>
    <lineage>
        <taxon>Bacteria</taxon>
        <taxon>Pseudomonadati</taxon>
        <taxon>Planctomycetota</taxon>
        <taxon>Planctomycetia</taxon>
        <taxon>Isosphaerales</taxon>
        <taxon>Isosphaeraceae</taxon>
        <taxon>Tautonia</taxon>
    </lineage>
</organism>
<dbReference type="OrthoDB" id="287311at2"/>
<gene>
    <name evidence="2" type="ORF">TsocGM_13655</name>
</gene>
<evidence type="ECO:0000313" key="3">
    <source>
        <dbReference type="Proteomes" id="UP000280296"/>
    </source>
</evidence>
<proteinExistence type="predicted"/>
<reference evidence="2 3" key="1">
    <citation type="submission" date="2018-12" db="EMBL/GenBank/DDBJ databases">
        <authorList>
            <person name="Toschakov S.V."/>
        </authorList>
    </citation>
    <scope>NUCLEOTIDE SEQUENCE [LARGE SCALE GENOMIC DNA]</scope>
    <source>
        <strain evidence="2 3">GM2012</strain>
    </source>
</reference>
<dbReference type="Proteomes" id="UP000280296">
    <property type="component" value="Unassembled WGS sequence"/>
</dbReference>
<reference evidence="2 3" key="2">
    <citation type="submission" date="2019-01" db="EMBL/GenBank/DDBJ databases">
        <title>Tautonia sociabilis, a novel thermotolerant planctomycete of Isosphaeraceae family, isolated from a 4000 m deep subterranean habitat.</title>
        <authorList>
            <person name="Kovaleva O.L."/>
            <person name="Elcheninov A.G."/>
            <person name="Van Heerden E."/>
            <person name="Toshchakov S.V."/>
            <person name="Novikov A."/>
            <person name="Bonch-Osmolovskaya E.A."/>
            <person name="Kublanov I.V."/>
        </authorList>
    </citation>
    <scope>NUCLEOTIDE SEQUENCE [LARGE SCALE GENOMIC DNA]</scope>
    <source>
        <strain evidence="2 3">GM2012</strain>
    </source>
</reference>
<dbReference type="RefSeq" id="WP_126726029.1">
    <property type="nucleotide sequence ID" value="NZ_RYZH01000025.1"/>
</dbReference>
<keyword evidence="3" id="KW-1185">Reference proteome</keyword>
<keyword evidence="1" id="KW-0732">Signal</keyword>
<evidence type="ECO:0008006" key="4">
    <source>
        <dbReference type="Google" id="ProtNLM"/>
    </source>
</evidence>
<name>A0A432MID7_9BACT</name>
<evidence type="ECO:0000256" key="1">
    <source>
        <dbReference type="SAM" id="SignalP"/>
    </source>
</evidence>
<evidence type="ECO:0000313" key="2">
    <source>
        <dbReference type="EMBL" id="RUL87123.1"/>
    </source>
</evidence>